<dbReference type="Pfam" id="PF01098">
    <property type="entry name" value="FTSW_RODA_SPOVE"/>
    <property type="match status" value="1"/>
</dbReference>
<evidence type="ECO:0000256" key="3">
    <source>
        <dbReference type="ARBA" id="ARBA00022960"/>
    </source>
</evidence>
<reference evidence="7" key="1">
    <citation type="submission" date="2010-03" db="EMBL/GenBank/DDBJ databases">
        <title>The genome sequence of Ruminococcus sp. 18P13.</title>
        <authorList>
            <consortium name="metaHIT consortium -- http://www.metahit.eu/"/>
            <person name="Pajon A."/>
            <person name="Turner K."/>
            <person name="Parkhill J."/>
            <person name="Bernalier A."/>
        </authorList>
    </citation>
    <scope>NUCLEOTIDE SEQUENCE [LARGE SCALE GENOMIC DNA]</scope>
    <source>
        <strain evidence="7">Type strain: 18P13</strain>
    </source>
</reference>
<dbReference type="GeneID" id="83155944"/>
<dbReference type="GO" id="GO:0032153">
    <property type="term" value="C:cell division site"/>
    <property type="evidence" value="ECO:0007669"/>
    <property type="project" value="TreeGrafter"/>
</dbReference>
<evidence type="ECO:0000256" key="4">
    <source>
        <dbReference type="ARBA" id="ARBA00022989"/>
    </source>
</evidence>
<feature type="transmembrane region" description="Helical" evidence="6">
    <location>
        <begin position="80"/>
        <end position="98"/>
    </location>
</feature>
<gene>
    <name evidence="7" type="ordered locus">RUM_12080</name>
</gene>
<dbReference type="Proteomes" id="UP000007054">
    <property type="component" value="Chromosome"/>
</dbReference>
<feature type="transmembrane region" description="Helical" evidence="6">
    <location>
        <begin position="110"/>
        <end position="134"/>
    </location>
</feature>
<dbReference type="STRING" id="213810.RUM_12080"/>
<dbReference type="BioCyc" id="RCHA213810:RUM_RS05810-MONOMER"/>
<accession>D4LCJ9</accession>
<dbReference type="GO" id="GO:0005886">
    <property type="term" value="C:plasma membrane"/>
    <property type="evidence" value="ECO:0007669"/>
    <property type="project" value="TreeGrafter"/>
</dbReference>
<keyword evidence="4 6" id="KW-1133">Transmembrane helix</keyword>
<evidence type="ECO:0000313" key="7">
    <source>
        <dbReference type="EMBL" id="CBL17344.1"/>
    </source>
</evidence>
<keyword evidence="7" id="KW-0132">Cell division</keyword>
<feature type="transmembrane region" description="Helical" evidence="6">
    <location>
        <begin position="169"/>
        <end position="185"/>
    </location>
</feature>
<feature type="transmembrane region" description="Helical" evidence="6">
    <location>
        <begin position="345"/>
        <end position="366"/>
    </location>
</feature>
<keyword evidence="7" id="KW-0131">Cell cycle</keyword>
<evidence type="ECO:0000313" key="8">
    <source>
        <dbReference type="Proteomes" id="UP000007054"/>
    </source>
</evidence>
<dbReference type="PANTHER" id="PTHR30474:SF1">
    <property type="entry name" value="PEPTIDOGLYCAN GLYCOSYLTRANSFERASE MRDB"/>
    <property type="match status" value="1"/>
</dbReference>
<feature type="transmembrane region" description="Helical" evidence="6">
    <location>
        <begin position="51"/>
        <end position="73"/>
    </location>
</feature>
<keyword evidence="5 6" id="KW-0472">Membrane</keyword>
<proteinExistence type="predicted"/>
<feature type="transmembrane region" description="Helical" evidence="6">
    <location>
        <begin position="146"/>
        <end position="163"/>
    </location>
</feature>
<evidence type="ECO:0000256" key="1">
    <source>
        <dbReference type="ARBA" id="ARBA00004141"/>
    </source>
</evidence>
<dbReference type="InterPro" id="IPR001182">
    <property type="entry name" value="FtsW/RodA"/>
</dbReference>
<dbReference type="HOGENOM" id="CLU_029243_2_1_9"/>
<organism evidence="7 8">
    <name type="scientific">Ruminococcus champanellensis (strain DSM 18848 / JCM 17042 / KCTC 15320 / 18P13)</name>
    <dbReference type="NCBI Taxonomy" id="213810"/>
    <lineage>
        <taxon>Bacteria</taxon>
        <taxon>Bacillati</taxon>
        <taxon>Bacillota</taxon>
        <taxon>Clostridia</taxon>
        <taxon>Eubacteriales</taxon>
        <taxon>Oscillospiraceae</taxon>
        <taxon>Ruminococcus</taxon>
    </lineage>
</organism>
<feature type="transmembrane region" description="Helical" evidence="6">
    <location>
        <begin position="312"/>
        <end position="333"/>
    </location>
</feature>
<dbReference type="PANTHER" id="PTHR30474">
    <property type="entry name" value="CELL CYCLE PROTEIN"/>
    <property type="match status" value="1"/>
</dbReference>
<dbReference type="GO" id="GO:0051301">
    <property type="term" value="P:cell division"/>
    <property type="evidence" value="ECO:0007669"/>
    <property type="project" value="UniProtKB-KW"/>
</dbReference>
<dbReference type="RefSeq" id="WP_015558251.1">
    <property type="nucleotide sequence ID" value="NC_021039.1"/>
</dbReference>
<name>D4LCJ9_RUMC1</name>
<keyword evidence="2 6" id="KW-0812">Transmembrane</keyword>
<keyword evidence="3" id="KW-0133">Cell shape</keyword>
<sequence length="381" mass="41825">MKRALQRLSQFTHKLDKPLFIAVTLCASLSVVLIYSIYYNHVVSSVGASYYQTQLAAMLIGSVGCLTLTALDYHKIAKLWFLYMPLALVLVGLTFTSLGVRREGADDVAWLNLGFTTIQPSEFLKLAFILSFSYHLSRDEENINKPLHLLLLCIHGGIPTLLIFLQGDYGTAVVFIAMFAVMLFSMGLKLRYILAAFALAGGAGVVLWKFVLKSVHKNRILVLLHPGTDPLGLEYQQDLGLASLGSGQVFGKGLFGAQEYVTVPELHNDFIFAWIGQVFGFVGTVAVVAVLAYICLKIFADSRSAKDTLGKLICLGVFAMLFAHCFMNIGMVLKVMPVIGIPLPFFSAGGTAMLSMYLALGLVLSVHAHNEKKYRVFYDAE</sequence>
<dbReference type="EMBL" id="FP929052">
    <property type="protein sequence ID" value="CBL17344.1"/>
    <property type="molecule type" value="Genomic_DNA"/>
</dbReference>
<dbReference type="KEGG" id="rch:RUM_12080"/>
<feature type="transmembrane region" description="Helical" evidence="6">
    <location>
        <begin position="271"/>
        <end position="300"/>
    </location>
</feature>
<feature type="transmembrane region" description="Helical" evidence="6">
    <location>
        <begin position="20"/>
        <end position="39"/>
    </location>
</feature>
<evidence type="ECO:0000256" key="6">
    <source>
        <dbReference type="SAM" id="Phobius"/>
    </source>
</evidence>
<comment type="subcellular location">
    <subcellularLocation>
        <location evidence="1">Membrane</location>
        <topology evidence="1">Multi-pass membrane protein</topology>
    </subcellularLocation>
</comment>
<dbReference type="PATRIC" id="fig|213810.4.peg.1104"/>
<evidence type="ECO:0000256" key="5">
    <source>
        <dbReference type="ARBA" id="ARBA00023136"/>
    </source>
</evidence>
<evidence type="ECO:0000256" key="2">
    <source>
        <dbReference type="ARBA" id="ARBA00022692"/>
    </source>
</evidence>
<dbReference type="GO" id="GO:0015648">
    <property type="term" value="F:lipid-linked peptidoglycan transporter activity"/>
    <property type="evidence" value="ECO:0007669"/>
    <property type="project" value="TreeGrafter"/>
</dbReference>
<dbReference type="GO" id="GO:0008360">
    <property type="term" value="P:regulation of cell shape"/>
    <property type="evidence" value="ECO:0007669"/>
    <property type="project" value="UniProtKB-KW"/>
</dbReference>
<keyword evidence="8" id="KW-1185">Reference proteome</keyword>
<dbReference type="AlphaFoldDB" id="D4LCJ9"/>
<reference evidence="7" key="2">
    <citation type="submission" date="2010-03" db="EMBL/GenBank/DDBJ databases">
        <authorList>
            <person name="Pajon A."/>
        </authorList>
    </citation>
    <scope>NUCLEOTIDE SEQUENCE</scope>
    <source>
        <strain evidence="7">Type strain: 18P13</strain>
    </source>
</reference>
<protein>
    <submittedName>
        <fullName evidence="7">Bacterial cell division membrane protein</fullName>
    </submittedName>
</protein>
<feature type="transmembrane region" description="Helical" evidence="6">
    <location>
        <begin position="192"/>
        <end position="211"/>
    </location>
</feature>